<dbReference type="EMBL" id="ML976693">
    <property type="protein sequence ID" value="KAF1971342.1"/>
    <property type="molecule type" value="Genomic_DNA"/>
</dbReference>
<keyword evidence="2" id="KW-1185">Reference proteome</keyword>
<dbReference type="AlphaFoldDB" id="A0A6A5V5N7"/>
<gene>
    <name evidence="1" type="ORF">BU23DRAFT_555880</name>
</gene>
<sequence length="220" mass="25237">MFCSQDVSCSCLYAVFSLISDALLRLYDDSVWTVRNHISQWEARRSQEADYFLLHEIVRHGIHVSETLSVAIRSLDAIQHHHARFRAHNDLVRSEKGCENWDRVGTHFEFQLRFLQALLQRSDANNARIQNEISLVSAVHDGRYAVSMGRSSSISSPVRCGTTPLLRLTEALSRYLETRARKQHRSTTRCRCALQLVREAARACLSRRHALRLMANTCVT</sequence>
<dbReference type="Proteomes" id="UP000800036">
    <property type="component" value="Unassembled WGS sequence"/>
</dbReference>
<reference evidence="1" key="1">
    <citation type="journal article" date="2020" name="Stud. Mycol.">
        <title>101 Dothideomycetes genomes: a test case for predicting lifestyles and emergence of pathogens.</title>
        <authorList>
            <person name="Haridas S."/>
            <person name="Albert R."/>
            <person name="Binder M."/>
            <person name="Bloem J."/>
            <person name="Labutti K."/>
            <person name="Salamov A."/>
            <person name="Andreopoulos B."/>
            <person name="Baker S."/>
            <person name="Barry K."/>
            <person name="Bills G."/>
            <person name="Bluhm B."/>
            <person name="Cannon C."/>
            <person name="Castanera R."/>
            <person name="Culley D."/>
            <person name="Daum C."/>
            <person name="Ezra D."/>
            <person name="Gonzalez J."/>
            <person name="Henrissat B."/>
            <person name="Kuo A."/>
            <person name="Liang C."/>
            <person name="Lipzen A."/>
            <person name="Lutzoni F."/>
            <person name="Magnuson J."/>
            <person name="Mondo S."/>
            <person name="Nolan M."/>
            <person name="Ohm R."/>
            <person name="Pangilinan J."/>
            <person name="Park H.-J."/>
            <person name="Ramirez L."/>
            <person name="Alfaro M."/>
            <person name="Sun H."/>
            <person name="Tritt A."/>
            <person name="Yoshinaga Y."/>
            <person name="Zwiers L.-H."/>
            <person name="Turgeon B."/>
            <person name="Goodwin S."/>
            <person name="Spatafora J."/>
            <person name="Crous P."/>
            <person name="Grigoriev I."/>
        </authorList>
    </citation>
    <scope>NUCLEOTIDE SEQUENCE</scope>
    <source>
        <strain evidence="1">CBS 107.79</strain>
    </source>
</reference>
<evidence type="ECO:0008006" key="3">
    <source>
        <dbReference type="Google" id="ProtNLM"/>
    </source>
</evidence>
<name>A0A6A5V5N7_9PLEO</name>
<organism evidence="1 2">
    <name type="scientific">Bimuria novae-zelandiae CBS 107.79</name>
    <dbReference type="NCBI Taxonomy" id="1447943"/>
    <lineage>
        <taxon>Eukaryota</taxon>
        <taxon>Fungi</taxon>
        <taxon>Dikarya</taxon>
        <taxon>Ascomycota</taxon>
        <taxon>Pezizomycotina</taxon>
        <taxon>Dothideomycetes</taxon>
        <taxon>Pleosporomycetidae</taxon>
        <taxon>Pleosporales</taxon>
        <taxon>Massarineae</taxon>
        <taxon>Didymosphaeriaceae</taxon>
        <taxon>Bimuria</taxon>
    </lineage>
</organism>
<evidence type="ECO:0000313" key="1">
    <source>
        <dbReference type="EMBL" id="KAF1971342.1"/>
    </source>
</evidence>
<accession>A0A6A5V5N7</accession>
<dbReference type="OrthoDB" id="1577640at2759"/>
<protein>
    <recommendedName>
        <fullName evidence="3">Fungal N-terminal domain-containing protein</fullName>
    </recommendedName>
</protein>
<evidence type="ECO:0000313" key="2">
    <source>
        <dbReference type="Proteomes" id="UP000800036"/>
    </source>
</evidence>
<proteinExistence type="predicted"/>